<reference evidence="3" key="2">
    <citation type="submission" date="2023-02" db="EMBL/GenBank/DDBJ databases">
        <authorList>
            <person name="Sun Q."/>
            <person name="Mori K."/>
        </authorList>
    </citation>
    <scope>NUCLEOTIDE SEQUENCE</scope>
    <source>
        <strain evidence="3">NBRC 112290</strain>
    </source>
</reference>
<proteinExistence type="predicted"/>
<dbReference type="EMBL" id="BSUM01000001">
    <property type="protein sequence ID" value="GMA32112.1"/>
    <property type="molecule type" value="Genomic_DNA"/>
</dbReference>
<dbReference type="GO" id="GO:0016812">
    <property type="term" value="F:hydrolase activity, acting on carbon-nitrogen (but not peptide) bonds, in cyclic amides"/>
    <property type="evidence" value="ECO:0007669"/>
    <property type="project" value="TreeGrafter"/>
</dbReference>
<organism evidence="3 4">
    <name type="scientific">Litorihabitans aurantiacus</name>
    <dbReference type="NCBI Taxonomy" id="1930061"/>
    <lineage>
        <taxon>Bacteria</taxon>
        <taxon>Bacillati</taxon>
        <taxon>Actinomycetota</taxon>
        <taxon>Actinomycetes</taxon>
        <taxon>Micrococcales</taxon>
        <taxon>Beutenbergiaceae</taxon>
        <taxon>Litorihabitans</taxon>
    </lineage>
</organism>
<dbReference type="SUPFAM" id="SSF51556">
    <property type="entry name" value="Metallo-dependent hydrolases"/>
    <property type="match status" value="1"/>
</dbReference>
<dbReference type="PANTHER" id="PTHR11647">
    <property type="entry name" value="HYDRANTOINASE/DIHYDROPYRIMIDINASE FAMILY MEMBER"/>
    <property type="match status" value="1"/>
</dbReference>
<comment type="caution">
    <text evidence="3">The sequence shown here is derived from an EMBL/GenBank/DDBJ whole genome shotgun (WGS) entry which is preliminary data.</text>
</comment>
<feature type="domain" description="Amidohydrolase 3" evidence="2">
    <location>
        <begin position="50"/>
        <end position="221"/>
    </location>
</feature>
<name>A0AA38CTT6_9MICO</name>
<dbReference type="Pfam" id="PF07969">
    <property type="entry name" value="Amidohydro_3"/>
    <property type="match status" value="1"/>
</dbReference>
<dbReference type="InterPro" id="IPR032466">
    <property type="entry name" value="Metal_Hydrolase"/>
</dbReference>
<evidence type="ECO:0000313" key="3">
    <source>
        <dbReference type="EMBL" id="GMA32112.1"/>
    </source>
</evidence>
<dbReference type="AlphaFoldDB" id="A0AA38CTT6"/>
<feature type="compositionally biased region" description="Low complexity" evidence="1">
    <location>
        <begin position="238"/>
        <end position="251"/>
    </location>
</feature>
<dbReference type="InterPro" id="IPR011059">
    <property type="entry name" value="Metal-dep_hydrolase_composite"/>
</dbReference>
<dbReference type="Gene3D" id="3.20.20.140">
    <property type="entry name" value="Metal-dependent hydrolases"/>
    <property type="match status" value="1"/>
</dbReference>
<evidence type="ECO:0000259" key="2">
    <source>
        <dbReference type="Pfam" id="PF07969"/>
    </source>
</evidence>
<accession>A0AA38CTT6</accession>
<gene>
    <name evidence="3" type="ORF">GCM10025875_21040</name>
</gene>
<dbReference type="SUPFAM" id="SSF51338">
    <property type="entry name" value="Composite domain of metallo-dependent hydrolases"/>
    <property type="match status" value="1"/>
</dbReference>
<reference evidence="3" key="1">
    <citation type="journal article" date="2014" name="Int. J. Syst. Evol. Microbiol.">
        <title>Complete genome sequence of Corynebacterium casei LMG S-19264T (=DSM 44701T), isolated from a smear-ripened cheese.</title>
        <authorList>
            <consortium name="US DOE Joint Genome Institute (JGI-PGF)"/>
            <person name="Walter F."/>
            <person name="Albersmeier A."/>
            <person name="Kalinowski J."/>
            <person name="Ruckert C."/>
        </authorList>
    </citation>
    <scope>NUCLEOTIDE SEQUENCE</scope>
    <source>
        <strain evidence="3">NBRC 112290</strain>
    </source>
</reference>
<dbReference type="GO" id="GO:0005829">
    <property type="term" value="C:cytosol"/>
    <property type="evidence" value="ECO:0007669"/>
    <property type="project" value="TreeGrafter"/>
</dbReference>
<dbReference type="RefSeq" id="WP_284250819.1">
    <property type="nucleotide sequence ID" value="NZ_BSUM01000001.1"/>
</dbReference>
<dbReference type="PANTHER" id="PTHR11647:SF1">
    <property type="entry name" value="COLLAPSIN RESPONSE MEDIATOR PROTEIN"/>
    <property type="match status" value="1"/>
</dbReference>
<evidence type="ECO:0000313" key="4">
    <source>
        <dbReference type="Proteomes" id="UP001157161"/>
    </source>
</evidence>
<dbReference type="InterPro" id="IPR050378">
    <property type="entry name" value="Metallo-dep_Hydrolases_sf"/>
</dbReference>
<dbReference type="Proteomes" id="UP001157161">
    <property type="component" value="Unassembled WGS sequence"/>
</dbReference>
<protein>
    <recommendedName>
        <fullName evidence="2">Amidohydrolase 3 domain-containing protein</fullName>
    </recommendedName>
</protein>
<keyword evidence="4" id="KW-1185">Reference proteome</keyword>
<sequence>METPMELTITGAEVVDGTGSAARRCDVHVRDGRVAAMAPGLEPRGEHVVADGLTLVPGFVDMHVHADLDHVSGVHAAASLAQGVTTRVIGQDGIGYAPLDDAALVQVRRQIRGWNGDLPEISWRTMAEYLAVLDRGGSTHAAVLAPQGNLRLLTVGSADRPATGAERASMRALLAESLAAGAVGMSSGLTYAPGMYADTEELIDLARVVADAGASGARTRVATGRARWSRTRRRSRSDGAAAAGSTSRTRR</sequence>
<dbReference type="InterPro" id="IPR013108">
    <property type="entry name" value="Amidohydro_3"/>
</dbReference>
<evidence type="ECO:0000256" key="1">
    <source>
        <dbReference type="SAM" id="MobiDB-lite"/>
    </source>
</evidence>
<feature type="region of interest" description="Disordered" evidence="1">
    <location>
        <begin position="220"/>
        <end position="251"/>
    </location>
</feature>